<reference evidence="4" key="1">
    <citation type="journal article" date="2011" name="J. Bacteriol.">
        <title>Genome sequences of eight morphologically diverse alphaproteobacteria.</title>
        <authorList>
            <consortium name="US DOE Joint Genome Institute"/>
            <person name="Brown P.J."/>
            <person name="Kysela D.T."/>
            <person name="Buechlein A."/>
            <person name="Hemmerich C."/>
            <person name="Brun Y.V."/>
        </authorList>
    </citation>
    <scope>NUCLEOTIDE SEQUENCE [LARGE SCALE GENOMIC DNA]</scope>
    <source>
        <strain evidence="4">ATCC 49814 / DSM 5838 / IFAM 1418</strain>
    </source>
</reference>
<sequence>MLQMSHIGFVSSTEHPSDVITAALSMLSDGYKCALVFVTDILGGAVRARGAVMVVCENGNHAGYLSGGCIDADVKLQAQNAIKDSSFKKLRYGEGSPFYDLKLPCGGAIEVSICPNLAPAVLNAIVQTLENRKPVDIKLGTLGQVLINNDTNLIQPPNPSWNNESFSVRYQPKLKLRIAGRGADPLALYQISRSAGIPVTLWSPDEETLSAICSKGEENCTHLKTPHSLPKNTDDQWTAFVLMFHDSQWETPILQNALSGNAFYIGAVGSKKTHAKRVEKLLECDTPKADIDRIHAPIGLVPSLRDASMLAISSLAEIISEFQKCHQ</sequence>
<dbReference type="AlphaFoldDB" id="C6XJ24"/>
<dbReference type="Proteomes" id="UP000002745">
    <property type="component" value="Chromosome"/>
</dbReference>
<keyword evidence="4" id="KW-1185">Reference proteome</keyword>
<proteinExistence type="predicted"/>
<protein>
    <recommendedName>
        <fullName evidence="5">Xanthine dehydrogenase</fullName>
    </recommendedName>
</protein>
<evidence type="ECO:0000259" key="2">
    <source>
        <dbReference type="Pfam" id="PF13478"/>
    </source>
</evidence>
<evidence type="ECO:0008006" key="5">
    <source>
        <dbReference type="Google" id="ProtNLM"/>
    </source>
</evidence>
<dbReference type="EMBL" id="CP001678">
    <property type="protein sequence ID" value="ACT59119.1"/>
    <property type="molecule type" value="Genomic_DNA"/>
</dbReference>
<dbReference type="OrthoDB" id="9815497at2"/>
<dbReference type="InterPro" id="IPR027051">
    <property type="entry name" value="XdhC_Rossmann_dom"/>
</dbReference>
<dbReference type="Pfam" id="PF02625">
    <property type="entry name" value="XdhC_CoxI"/>
    <property type="match status" value="1"/>
</dbReference>
<dbReference type="HOGENOM" id="CLU_041115_2_1_5"/>
<dbReference type="InterPro" id="IPR003777">
    <property type="entry name" value="XdhC_CoxI"/>
</dbReference>
<evidence type="ECO:0000313" key="3">
    <source>
        <dbReference type="EMBL" id="ACT59119.1"/>
    </source>
</evidence>
<evidence type="ECO:0000259" key="1">
    <source>
        <dbReference type="Pfam" id="PF02625"/>
    </source>
</evidence>
<dbReference type="STRING" id="582402.Hbal_1428"/>
<dbReference type="RefSeq" id="WP_015827269.1">
    <property type="nucleotide sequence ID" value="NC_012982.1"/>
</dbReference>
<dbReference type="InterPro" id="IPR052698">
    <property type="entry name" value="MoCofactor_Util/Proc"/>
</dbReference>
<dbReference type="Gene3D" id="3.40.50.720">
    <property type="entry name" value="NAD(P)-binding Rossmann-like Domain"/>
    <property type="match status" value="1"/>
</dbReference>
<dbReference type="PANTHER" id="PTHR30388">
    <property type="entry name" value="ALDEHYDE OXIDOREDUCTASE MOLYBDENUM COFACTOR ASSEMBLY PROTEIN"/>
    <property type="match status" value="1"/>
</dbReference>
<gene>
    <name evidence="3" type="ordered locus">Hbal_1428</name>
</gene>
<dbReference type="Pfam" id="PF13478">
    <property type="entry name" value="XdhC_C"/>
    <property type="match status" value="1"/>
</dbReference>
<organism evidence="3 4">
    <name type="scientific">Hirschia baltica (strain ATCC 49814 / DSM 5838 / IFAM 1418)</name>
    <dbReference type="NCBI Taxonomy" id="582402"/>
    <lineage>
        <taxon>Bacteria</taxon>
        <taxon>Pseudomonadati</taxon>
        <taxon>Pseudomonadota</taxon>
        <taxon>Alphaproteobacteria</taxon>
        <taxon>Hyphomonadales</taxon>
        <taxon>Hyphomonadaceae</taxon>
        <taxon>Hirschia</taxon>
    </lineage>
</organism>
<name>C6XJ24_HIRBI</name>
<feature type="domain" description="XdhC Rossmann" evidence="2">
    <location>
        <begin position="176"/>
        <end position="318"/>
    </location>
</feature>
<feature type="domain" description="XdhC- CoxI" evidence="1">
    <location>
        <begin position="28"/>
        <end position="93"/>
    </location>
</feature>
<dbReference type="KEGG" id="hba:Hbal_1428"/>
<dbReference type="PANTHER" id="PTHR30388:SF4">
    <property type="entry name" value="MOLYBDENUM COFACTOR INSERTION CHAPERONE PAOD"/>
    <property type="match status" value="1"/>
</dbReference>
<evidence type="ECO:0000313" key="4">
    <source>
        <dbReference type="Proteomes" id="UP000002745"/>
    </source>
</evidence>
<dbReference type="eggNOG" id="COG1975">
    <property type="taxonomic scope" value="Bacteria"/>
</dbReference>
<accession>C6XJ24</accession>